<sequence length="231" mass="24288">MVEKHVEQHRQLADGWARASIFGMADGLVTNVSLMLGIAGSHSATHDAIRLAGIAGLVAGGFSMASGEYLSVRAQKELFEREIEIERRSLAESPVEERLELVELFEARGVDPDLAGKLADELMKDPELALITHTREELGIDPSSVGSPWRAATGSLVAFAFGAMIPLVPWLVTSSGKPIDISVGLGAASAVLLGGGIGRLTGRGVIRSASRFLLISGFAAGVTYLVGHFVG</sequence>
<dbReference type="GO" id="GO:0030026">
    <property type="term" value="P:intracellular manganese ion homeostasis"/>
    <property type="evidence" value="ECO:0007669"/>
    <property type="project" value="InterPro"/>
</dbReference>
<name>A0A6J6VP60_9ZZZZ</name>
<evidence type="ECO:0000256" key="5">
    <source>
        <dbReference type="SAM" id="Phobius"/>
    </source>
</evidence>
<keyword evidence="3 5" id="KW-1133">Transmembrane helix</keyword>
<feature type="transmembrane region" description="Helical" evidence="5">
    <location>
        <begin position="51"/>
        <end position="72"/>
    </location>
</feature>
<accession>A0A6J6VP60</accession>
<dbReference type="GO" id="GO:0012505">
    <property type="term" value="C:endomembrane system"/>
    <property type="evidence" value="ECO:0007669"/>
    <property type="project" value="UniProtKB-SubCell"/>
</dbReference>
<feature type="transmembrane region" description="Helical" evidence="5">
    <location>
        <begin position="178"/>
        <end position="200"/>
    </location>
</feature>
<dbReference type="InterPro" id="IPR008217">
    <property type="entry name" value="Ccc1_fam"/>
</dbReference>
<evidence type="ECO:0000256" key="1">
    <source>
        <dbReference type="ARBA" id="ARBA00004127"/>
    </source>
</evidence>
<dbReference type="AlphaFoldDB" id="A0A6J6VP60"/>
<protein>
    <submittedName>
        <fullName evidence="6">Unannotated protein</fullName>
    </submittedName>
</protein>
<dbReference type="PANTHER" id="PTHR31851">
    <property type="entry name" value="FE(2+)/MN(2+) TRANSPORTER PCL1"/>
    <property type="match status" value="1"/>
</dbReference>
<organism evidence="6">
    <name type="scientific">freshwater metagenome</name>
    <dbReference type="NCBI Taxonomy" id="449393"/>
    <lineage>
        <taxon>unclassified sequences</taxon>
        <taxon>metagenomes</taxon>
        <taxon>ecological metagenomes</taxon>
    </lineage>
</organism>
<feature type="transmembrane region" description="Helical" evidence="5">
    <location>
        <begin position="21"/>
        <end position="39"/>
    </location>
</feature>
<comment type="subcellular location">
    <subcellularLocation>
        <location evidence="1">Endomembrane system</location>
        <topology evidence="1">Multi-pass membrane protein</topology>
    </subcellularLocation>
</comment>
<proteinExistence type="predicted"/>
<keyword evidence="4 5" id="KW-0472">Membrane</keyword>
<feature type="transmembrane region" description="Helical" evidence="5">
    <location>
        <begin position="212"/>
        <end position="230"/>
    </location>
</feature>
<evidence type="ECO:0000256" key="2">
    <source>
        <dbReference type="ARBA" id="ARBA00022692"/>
    </source>
</evidence>
<gene>
    <name evidence="6" type="ORF">UFOPK2958_00044</name>
</gene>
<dbReference type="Pfam" id="PF01988">
    <property type="entry name" value="VIT1"/>
    <property type="match status" value="1"/>
</dbReference>
<evidence type="ECO:0000256" key="3">
    <source>
        <dbReference type="ARBA" id="ARBA00022989"/>
    </source>
</evidence>
<keyword evidence="2 5" id="KW-0812">Transmembrane</keyword>
<dbReference type="GO" id="GO:0005384">
    <property type="term" value="F:manganese ion transmembrane transporter activity"/>
    <property type="evidence" value="ECO:0007669"/>
    <property type="project" value="InterPro"/>
</dbReference>
<feature type="transmembrane region" description="Helical" evidence="5">
    <location>
        <begin position="151"/>
        <end position="172"/>
    </location>
</feature>
<dbReference type="EMBL" id="CAFAAB010000002">
    <property type="protein sequence ID" value="CAB4773314.1"/>
    <property type="molecule type" value="Genomic_DNA"/>
</dbReference>
<reference evidence="6" key="1">
    <citation type="submission" date="2020-05" db="EMBL/GenBank/DDBJ databases">
        <authorList>
            <person name="Chiriac C."/>
            <person name="Salcher M."/>
            <person name="Ghai R."/>
            <person name="Kavagutti S V."/>
        </authorList>
    </citation>
    <scope>NUCLEOTIDE SEQUENCE</scope>
</reference>
<evidence type="ECO:0000256" key="4">
    <source>
        <dbReference type="ARBA" id="ARBA00023136"/>
    </source>
</evidence>
<evidence type="ECO:0000313" key="6">
    <source>
        <dbReference type="EMBL" id="CAB4773314.1"/>
    </source>
</evidence>